<evidence type="ECO:0000313" key="5">
    <source>
        <dbReference type="EMBL" id="MBM3317604.1"/>
    </source>
</evidence>
<accession>A0A937XBL6</accession>
<organism evidence="5 6">
    <name type="scientific">Eiseniibacteriota bacterium</name>
    <dbReference type="NCBI Taxonomy" id="2212470"/>
    <lineage>
        <taxon>Bacteria</taxon>
        <taxon>Candidatus Eiseniibacteriota</taxon>
    </lineage>
</organism>
<feature type="region of interest" description="Disordered" evidence="3">
    <location>
        <begin position="30"/>
        <end position="68"/>
    </location>
</feature>
<dbReference type="PANTHER" id="PTHR43475">
    <property type="entry name" value="METHYLTHIORIBOSE-1-PHOSPHATE ISOMERASE"/>
    <property type="match status" value="1"/>
</dbReference>
<dbReference type="InterPro" id="IPR042529">
    <property type="entry name" value="IF_2B-like_C"/>
</dbReference>
<dbReference type="InterPro" id="IPR005251">
    <property type="entry name" value="IF-M1Pi"/>
</dbReference>
<comment type="caution">
    <text evidence="5">The sequence shown here is derived from an EMBL/GenBank/DDBJ whole genome shotgun (WGS) entry which is preliminary data.</text>
</comment>
<sequence>MSLRVRGAPAIGIAAAYGVALAARLAAETSPGALPTPDRVPPLDSGTGGPRGSPGAAGELAPETAGDAARRRARGCLAGIEAEGELLRAVRPTAVNLAWALDRVLARLRAAAGADAAGPASAPRPPGGDCAPFTPERLAALALEEARAIHAEDLAMSRAMGEHGAALLPDGSRVLTHCNTGGLATGGLGTALAVVFAAQEQGKAPRVFVDETRPLLQGARLTMWELRRAGIRATLIVDGAAAWAMKRRRIDAVLVGADRVAANGDTANKIGTYGLAIAAARHGVPFYVVAPSSTFDPALPSGEAIPIEERSAQEVLACGRGGGPAPGRGAPAGSPASRGSAPEDTQAATGASVWNPAFDVTPAELIAAWVTEAGVRRRG</sequence>
<dbReference type="InterPro" id="IPR037171">
    <property type="entry name" value="NagB/RpiA_transferase-like"/>
</dbReference>
<dbReference type="InterPro" id="IPR000649">
    <property type="entry name" value="IF-2B-related"/>
</dbReference>
<comment type="similarity">
    <text evidence="2">Belongs to the eIF-2B alpha/beta/delta subunits family.</text>
</comment>
<reference evidence="5" key="1">
    <citation type="submission" date="2019-03" db="EMBL/GenBank/DDBJ databases">
        <title>Lake Tanganyika Metagenome-Assembled Genomes (MAGs).</title>
        <authorList>
            <person name="Tran P."/>
        </authorList>
    </citation>
    <scope>NUCLEOTIDE SEQUENCE</scope>
    <source>
        <strain evidence="5">M_DeepCast_400m_m2_100</strain>
    </source>
</reference>
<keyword evidence="4" id="KW-0732">Signal</keyword>
<dbReference type="InterPro" id="IPR027363">
    <property type="entry name" value="M1Pi_N"/>
</dbReference>
<dbReference type="InterPro" id="IPR011559">
    <property type="entry name" value="Initiation_fac_2B_a/b/d"/>
</dbReference>
<dbReference type="SUPFAM" id="SSF100950">
    <property type="entry name" value="NagB/RpiA/CoA transferase-like"/>
    <property type="match status" value="1"/>
</dbReference>
<dbReference type="FunFam" id="3.40.50.10470:FF:000006">
    <property type="entry name" value="Methylthioribose-1-phosphate isomerase"/>
    <property type="match status" value="1"/>
</dbReference>
<dbReference type="EC" id="5.3.1.23" evidence="5"/>
<feature type="compositionally biased region" description="Low complexity" evidence="3">
    <location>
        <begin position="327"/>
        <end position="342"/>
    </location>
</feature>
<dbReference type="PANTHER" id="PTHR43475:SF1">
    <property type="entry name" value="METHYLTHIORIBOSE-1-PHOSPHATE ISOMERASE"/>
    <property type="match status" value="1"/>
</dbReference>
<protein>
    <submittedName>
        <fullName evidence="5">S-methyl-5-thioribose-1-phosphate isomerase</fullName>
        <ecNumber evidence="5">5.3.1.23</ecNumber>
    </submittedName>
</protein>
<dbReference type="GO" id="GO:0019509">
    <property type="term" value="P:L-methionine salvage from methylthioadenosine"/>
    <property type="evidence" value="ECO:0007669"/>
    <property type="project" value="TreeGrafter"/>
</dbReference>
<evidence type="ECO:0000256" key="2">
    <source>
        <dbReference type="RuleBase" id="RU003814"/>
    </source>
</evidence>
<dbReference type="Gene3D" id="3.40.50.10470">
    <property type="entry name" value="Translation initiation factor eif-2b, domain 2"/>
    <property type="match status" value="1"/>
</dbReference>
<dbReference type="Gene3D" id="1.20.120.420">
    <property type="entry name" value="translation initiation factor eif-2b, domain 1"/>
    <property type="match status" value="1"/>
</dbReference>
<feature type="chain" id="PRO_5037528346" evidence="4">
    <location>
        <begin position="23"/>
        <end position="379"/>
    </location>
</feature>
<feature type="signal peptide" evidence="4">
    <location>
        <begin position="1"/>
        <end position="22"/>
    </location>
</feature>
<evidence type="ECO:0000256" key="4">
    <source>
        <dbReference type="SAM" id="SignalP"/>
    </source>
</evidence>
<evidence type="ECO:0000256" key="1">
    <source>
        <dbReference type="ARBA" id="ARBA00023235"/>
    </source>
</evidence>
<dbReference type="GO" id="GO:0046523">
    <property type="term" value="F:S-methyl-5-thioribose-1-phosphate isomerase activity"/>
    <property type="evidence" value="ECO:0007669"/>
    <property type="project" value="UniProtKB-EC"/>
</dbReference>
<dbReference type="Proteomes" id="UP000748308">
    <property type="component" value="Unassembled WGS sequence"/>
</dbReference>
<evidence type="ECO:0000313" key="6">
    <source>
        <dbReference type="Proteomes" id="UP000748308"/>
    </source>
</evidence>
<dbReference type="NCBIfam" id="TIGR00524">
    <property type="entry name" value="eIF-2B_rel"/>
    <property type="match status" value="1"/>
</dbReference>
<name>A0A937XBL6_UNCEI</name>
<proteinExistence type="inferred from homology"/>
<feature type="region of interest" description="Disordered" evidence="3">
    <location>
        <begin position="318"/>
        <end position="353"/>
    </location>
</feature>
<dbReference type="Pfam" id="PF01008">
    <property type="entry name" value="IF-2B"/>
    <property type="match status" value="1"/>
</dbReference>
<keyword evidence="1 5" id="KW-0413">Isomerase</keyword>
<dbReference type="NCBIfam" id="NF004326">
    <property type="entry name" value="PRK05720.1"/>
    <property type="match status" value="1"/>
</dbReference>
<dbReference type="NCBIfam" id="TIGR00512">
    <property type="entry name" value="salvage_mtnA"/>
    <property type="match status" value="1"/>
</dbReference>
<dbReference type="EMBL" id="VGIY01000151">
    <property type="protein sequence ID" value="MBM3317604.1"/>
    <property type="molecule type" value="Genomic_DNA"/>
</dbReference>
<dbReference type="AlphaFoldDB" id="A0A937XBL6"/>
<evidence type="ECO:0000256" key="3">
    <source>
        <dbReference type="SAM" id="MobiDB-lite"/>
    </source>
</evidence>
<gene>
    <name evidence="5" type="primary">mtnA</name>
    <name evidence="5" type="ORF">FJY75_07100</name>
</gene>